<evidence type="ECO:0000313" key="6">
    <source>
        <dbReference type="EMBL" id="NJP43849.1"/>
    </source>
</evidence>
<keyword evidence="2 6" id="KW-0378">Hydrolase</keyword>
<feature type="compositionally biased region" description="Low complexity" evidence="4">
    <location>
        <begin position="132"/>
        <end position="156"/>
    </location>
</feature>
<dbReference type="InterPro" id="IPR015797">
    <property type="entry name" value="NUDIX_hydrolase-like_dom_sf"/>
</dbReference>
<dbReference type="PRINTS" id="PR00502">
    <property type="entry name" value="NUDIXFAMILY"/>
</dbReference>
<name>A0ABX0ZJ16_9ACTN</name>
<dbReference type="PANTHER" id="PTHR43046:SF12">
    <property type="entry name" value="GDP-MANNOSE MANNOSYL HYDROLASE"/>
    <property type="match status" value="1"/>
</dbReference>
<feature type="region of interest" description="Disordered" evidence="4">
    <location>
        <begin position="126"/>
        <end position="169"/>
    </location>
</feature>
<dbReference type="InterPro" id="IPR020476">
    <property type="entry name" value="Nudix_hydrolase"/>
</dbReference>
<dbReference type="InterPro" id="IPR000086">
    <property type="entry name" value="NUDIX_hydrolase_dom"/>
</dbReference>
<evidence type="ECO:0000256" key="1">
    <source>
        <dbReference type="ARBA" id="ARBA00001946"/>
    </source>
</evidence>
<dbReference type="Pfam" id="PF00293">
    <property type="entry name" value="NUDIX"/>
    <property type="match status" value="1"/>
</dbReference>
<sequence>MIIWVNGAFGAGTTSTARELLDLIPDSTLYDPDVLGGCLRQLLPGRRLQEVADQQDLPIWRRLVVETAAALLAEVGGVLVVPMTLRRQDYRDEIFGGLAARGIEVRHLLLDQGETILRGRMAEHTALPAGQPDGPGRPEAAGGPDAAGTAPAAATALSDGPEGAPAVGVRLPAPERVPDRHDLQEWLALDAHVIRTAGLTPRQIAVRLAEAVARGEGACGIVQTPAPRAETVAAGVLLFDEADRVLLVDPTYKPGWEFPGGVVERGESPASAGHREVAEELGIELTGGLELLVVDWEPPHPTGHGGLRLIFDGGRVQAADIGRLLLPPAELRDWRFVTEDEAATLLPPVRRDRLRWALRAREQGRPLNLEAGHPAQ</sequence>
<evidence type="ECO:0000313" key="7">
    <source>
        <dbReference type="Proteomes" id="UP000734511"/>
    </source>
</evidence>
<dbReference type="RefSeq" id="WP_167982716.1">
    <property type="nucleotide sequence ID" value="NZ_JAATEJ010000006.1"/>
</dbReference>
<organism evidence="6 7">
    <name type="scientific">Actinacidiphila epipremni</name>
    <dbReference type="NCBI Taxonomy" id="2053013"/>
    <lineage>
        <taxon>Bacteria</taxon>
        <taxon>Bacillati</taxon>
        <taxon>Actinomycetota</taxon>
        <taxon>Actinomycetes</taxon>
        <taxon>Kitasatosporales</taxon>
        <taxon>Streptomycetaceae</taxon>
        <taxon>Actinacidiphila</taxon>
    </lineage>
</organism>
<reference evidence="6 7" key="1">
    <citation type="submission" date="2020-03" db="EMBL/GenBank/DDBJ databases">
        <title>WGS of actinomycetes isolated from Thailand.</title>
        <authorList>
            <person name="Thawai C."/>
        </authorList>
    </citation>
    <scope>NUCLEOTIDE SEQUENCE [LARGE SCALE GENOMIC DNA]</scope>
    <source>
        <strain evidence="6 7">PRB2-1</strain>
    </source>
</reference>
<evidence type="ECO:0000256" key="2">
    <source>
        <dbReference type="ARBA" id="ARBA00022801"/>
    </source>
</evidence>
<dbReference type="Proteomes" id="UP000734511">
    <property type="component" value="Unassembled WGS sequence"/>
</dbReference>
<dbReference type="Gene3D" id="3.40.50.300">
    <property type="entry name" value="P-loop containing nucleotide triphosphate hydrolases"/>
    <property type="match status" value="1"/>
</dbReference>
<dbReference type="GO" id="GO:0016787">
    <property type="term" value="F:hydrolase activity"/>
    <property type="evidence" value="ECO:0007669"/>
    <property type="project" value="UniProtKB-KW"/>
</dbReference>
<proteinExistence type="predicted"/>
<dbReference type="PROSITE" id="PS51462">
    <property type="entry name" value="NUDIX"/>
    <property type="match status" value="1"/>
</dbReference>
<gene>
    <name evidence="6" type="ORF">HCN08_10590</name>
</gene>
<feature type="domain" description="Nudix hydrolase" evidence="5">
    <location>
        <begin position="229"/>
        <end position="359"/>
    </location>
</feature>
<protein>
    <submittedName>
        <fullName evidence="6">NUDIX hydrolase</fullName>
    </submittedName>
</protein>
<comment type="caution">
    <text evidence="6">The sequence shown here is derived from an EMBL/GenBank/DDBJ whole genome shotgun (WGS) entry which is preliminary data.</text>
</comment>
<dbReference type="EMBL" id="JAATEJ010000006">
    <property type="protein sequence ID" value="NJP43849.1"/>
    <property type="molecule type" value="Genomic_DNA"/>
</dbReference>
<dbReference type="PANTHER" id="PTHR43046">
    <property type="entry name" value="GDP-MANNOSE MANNOSYL HYDROLASE"/>
    <property type="match status" value="1"/>
</dbReference>
<keyword evidence="7" id="KW-1185">Reference proteome</keyword>
<evidence type="ECO:0000256" key="3">
    <source>
        <dbReference type="ARBA" id="ARBA00022842"/>
    </source>
</evidence>
<comment type="cofactor">
    <cofactor evidence="1">
        <name>Mg(2+)</name>
        <dbReference type="ChEBI" id="CHEBI:18420"/>
    </cofactor>
</comment>
<keyword evidence="3" id="KW-0460">Magnesium</keyword>
<dbReference type="InterPro" id="IPR027417">
    <property type="entry name" value="P-loop_NTPase"/>
</dbReference>
<dbReference type="SUPFAM" id="SSF55811">
    <property type="entry name" value="Nudix"/>
    <property type="match status" value="1"/>
</dbReference>
<dbReference type="SUPFAM" id="SSF52540">
    <property type="entry name" value="P-loop containing nucleoside triphosphate hydrolases"/>
    <property type="match status" value="1"/>
</dbReference>
<dbReference type="Gene3D" id="3.90.79.10">
    <property type="entry name" value="Nucleoside Triphosphate Pyrophosphohydrolase"/>
    <property type="match status" value="1"/>
</dbReference>
<evidence type="ECO:0000256" key="4">
    <source>
        <dbReference type="SAM" id="MobiDB-lite"/>
    </source>
</evidence>
<dbReference type="CDD" id="cd18876">
    <property type="entry name" value="NUDIX_Hydrolase"/>
    <property type="match status" value="1"/>
</dbReference>
<accession>A0ABX0ZJ16</accession>
<evidence type="ECO:0000259" key="5">
    <source>
        <dbReference type="PROSITE" id="PS51462"/>
    </source>
</evidence>